<dbReference type="RefSeq" id="XP_002680525.1">
    <property type="nucleotide sequence ID" value="XM_002680479.1"/>
</dbReference>
<dbReference type="GeneID" id="8861938"/>
<gene>
    <name evidence="2" type="ORF">NAEGRDRAFT_64329</name>
</gene>
<dbReference type="Proteomes" id="UP000006671">
    <property type="component" value="Unassembled WGS sequence"/>
</dbReference>
<dbReference type="InParanoid" id="D2V669"/>
<protein>
    <submittedName>
        <fullName evidence="2">Predicted protein</fullName>
    </submittedName>
</protein>
<evidence type="ECO:0000313" key="2">
    <source>
        <dbReference type="EMBL" id="EFC47781.1"/>
    </source>
</evidence>
<reference evidence="2 3" key="1">
    <citation type="journal article" date="2010" name="Cell">
        <title>The genome of Naegleria gruberi illuminates early eukaryotic versatility.</title>
        <authorList>
            <person name="Fritz-Laylin L.K."/>
            <person name="Prochnik S.E."/>
            <person name="Ginger M.L."/>
            <person name="Dacks J.B."/>
            <person name="Carpenter M.L."/>
            <person name="Field M.C."/>
            <person name="Kuo A."/>
            <person name="Paredez A."/>
            <person name="Chapman J."/>
            <person name="Pham J."/>
            <person name="Shu S."/>
            <person name="Neupane R."/>
            <person name="Cipriano M."/>
            <person name="Mancuso J."/>
            <person name="Tu H."/>
            <person name="Salamov A."/>
            <person name="Lindquist E."/>
            <person name="Shapiro H."/>
            <person name="Lucas S."/>
            <person name="Grigoriev I.V."/>
            <person name="Cande W.Z."/>
            <person name="Fulton C."/>
            <person name="Rokhsar D.S."/>
            <person name="Dawson S.C."/>
        </authorList>
    </citation>
    <scope>NUCLEOTIDE SEQUENCE [LARGE SCALE GENOMIC DNA]</scope>
    <source>
        <strain evidence="2 3">NEG-M</strain>
    </source>
</reference>
<dbReference type="VEuPathDB" id="AmoebaDB:NAEGRDRAFT_64329"/>
<sequence length="121" mass="13477">MIIYYQPYTVLRAIIPESIVIYDEVWLHNLVPSHATKFLRNPRLNLSLDESELTNPITSQPTCSQLGHAVTTCQQHSTTITSTDSDKQTSKQLTTSQPRPIFNKSSVPGFTTNSGVNSISQ</sequence>
<organism evidence="3">
    <name type="scientific">Naegleria gruberi</name>
    <name type="common">Amoeba</name>
    <dbReference type="NCBI Taxonomy" id="5762"/>
    <lineage>
        <taxon>Eukaryota</taxon>
        <taxon>Discoba</taxon>
        <taxon>Heterolobosea</taxon>
        <taxon>Tetramitia</taxon>
        <taxon>Eutetramitia</taxon>
        <taxon>Vahlkampfiidae</taxon>
        <taxon>Naegleria</taxon>
    </lineage>
</organism>
<keyword evidence="3" id="KW-1185">Reference proteome</keyword>
<dbReference type="AlphaFoldDB" id="D2V669"/>
<evidence type="ECO:0000313" key="3">
    <source>
        <dbReference type="Proteomes" id="UP000006671"/>
    </source>
</evidence>
<dbReference type="EMBL" id="GG738853">
    <property type="protein sequence ID" value="EFC47781.1"/>
    <property type="molecule type" value="Genomic_DNA"/>
</dbReference>
<feature type="compositionally biased region" description="Polar residues" evidence="1">
    <location>
        <begin position="90"/>
        <end position="121"/>
    </location>
</feature>
<accession>D2V669</accession>
<evidence type="ECO:0000256" key="1">
    <source>
        <dbReference type="SAM" id="MobiDB-lite"/>
    </source>
</evidence>
<dbReference type="KEGG" id="ngr:NAEGRDRAFT_64329"/>
<feature type="region of interest" description="Disordered" evidence="1">
    <location>
        <begin position="78"/>
        <end position="121"/>
    </location>
</feature>
<proteinExistence type="predicted"/>
<name>D2V669_NAEGR</name>